<feature type="non-terminal residue" evidence="1">
    <location>
        <position position="38"/>
    </location>
</feature>
<gene>
    <name evidence="1" type="ORF">DARMORV10_C05P22810.1</name>
</gene>
<reference evidence="1" key="1">
    <citation type="submission" date="2021-01" db="EMBL/GenBank/DDBJ databases">
        <authorList>
            <consortium name="Genoscope - CEA"/>
            <person name="William W."/>
        </authorList>
    </citation>
    <scope>NUCLEOTIDE SEQUENCE</scope>
</reference>
<proteinExistence type="predicted"/>
<accession>A0A816L8B6</accession>
<dbReference type="AlphaFoldDB" id="A0A816L8B6"/>
<protein>
    <submittedName>
        <fullName evidence="1">(rape) hypothetical protein</fullName>
    </submittedName>
</protein>
<dbReference type="Proteomes" id="UP001295469">
    <property type="component" value="Chromosome C05"/>
</dbReference>
<evidence type="ECO:0000313" key="1">
    <source>
        <dbReference type="EMBL" id="CAF1927894.1"/>
    </source>
</evidence>
<sequence length="38" mass="4570">NDHFRTLVPCERLQALRYHRCRYSGAERRRLGLRISAV</sequence>
<name>A0A816L8B6_BRANA</name>
<dbReference type="EMBL" id="HG994369">
    <property type="protein sequence ID" value="CAF1927894.1"/>
    <property type="molecule type" value="Genomic_DNA"/>
</dbReference>
<organism evidence="1">
    <name type="scientific">Brassica napus</name>
    <name type="common">Rape</name>
    <dbReference type="NCBI Taxonomy" id="3708"/>
    <lineage>
        <taxon>Eukaryota</taxon>
        <taxon>Viridiplantae</taxon>
        <taxon>Streptophyta</taxon>
        <taxon>Embryophyta</taxon>
        <taxon>Tracheophyta</taxon>
        <taxon>Spermatophyta</taxon>
        <taxon>Magnoliopsida</taxon>
        <taxon>eudicotyledons</taxon>
        <taxon>Gunneridae</taxon>
        <taxon>Pentapetalae</taxon>
        <taxon>rosids</taxon>
        <taxon>malvids</taxon>
        <taxon>Brassicales</taxon>
        <taxon>Brassicaceae</taxon>
        <taxon>Brassiceae</taxon>
        <taxon>Brassica</taxon>
    </lineage>
</organism>